<accession>A0A9P4WGF1</accession>
<dbReference type="InterPro" id="IPR029058">
    <property type="entry name" value="AB_hydrolase_fold"/>
</dbReference>
<keyword evidence="3" id="KW-1185">Reference proteome</keyword>
<gene>
    <name evidence="2" type="ORF">E8E12_001315</name>
</gene>
<reference evidence="2" key="1">
    <citation type="submission" date="2019-04" db="EMBL/GenBank/DDBJ databases">
        <title>Sequencing of skin fungus with MAO and IRED activity.</title>
        <authorList>
            <person name="Marsaioli A.J."/>
            <person name="Bonatto J.M.C."/>
            <person name="Reis Junior O."/>
        </authorList>
    </citation>
    <scope>NUCLEOTIDE SEQUENCE</scope>
    <source>
        <strain evidence="2">28M1</strain>
    </source>
</reference>
<evidence type="ECO:0000259" key="1">
    <source>
        <dbReference type="Pfam" id="PF00135"/>
    </source>
</evidence>
<dbReference type="Pfam" id="PF00135">
    <property type="entry name" value="COesterase"/>
    <property type="match status" value="1"/>
</dbReference>
<evidence type="ECO:0000313" key="3">
    <source>
        <dbReference type="Proteomes" id="UP000758155"/>
    </source>
</evidence>
<dbReference type="EMBL" id="SWKV01000131">
    <property type="protein sequence ID" value="KAF3031626.1"/>
    <property type="molecule type" value="Genomic_DNA"/>
</dbReference>
<dbReference type="SUPFAM" id="SSF53474">
    <property type="entry name" value="alpha/beta-Hydrolases"/>
    <property type="match status" value="1"/>
</dbReference>
<evidence type="ECO:0000313" key="2">
    <source>
        <dbReference type="EMBL" id="KAF3031626.1"/>
    </source>
</evidence>
<proteinExistence type="predicted"/>
<dbReference type="AlphaFoldDB" id="A0A9P4WGF1"/>
<organism evidence="2 3">
    <name type="scientific">Didymella heteroderae</name>
    <dbReference type="NCBI Taxonomy" id="1769908"/>
    <lineage>
        <taxon>Eukaryota</taxon>
        <taxon>Fungi</taxon>
        <taxon>Dikarya</taxon>
        <taxon>Ascomycota</taxon>
        <taxon>Pezizomycotina</taxon>
        <taxon>Dothideomycetes</taxon>
        <taxon>Pleosporomycetidae</taxon>
        <taxon>Pleosporales</taxon>
        <taxon>Pleosporineae</taxon>
        <taxon>Didymellaceae</taxon>
        <taxon>Didymella</taxon>
    </lineage>
</organism>
<protein>
    <recommendedName>
        <fullName evidence="1">Carboxylesterase type B domain-containing protein</fullName>
    </recommendedName>
</protein>
<feature type="domain" description="Carboxylesterase type B" evidence="1">
    <location>
        <begin position="12"/>
        <end position="351"/>
    </location>
</feature>
<comment type="caution">
    <text evidence="2">The sequence shown here is derived from an EMBL/GenBank/DDBJ whole genome shotgun (WGS) entry which is preliminary data.</text>
</comment>
<dbReference type="Proteomes" id="UP000758155">
    <property type="component" value="Unassembled WGS sequence"/>
</dbReference>
<dbReference type="InterPro" id="IPR002018">
    <property type="entry name" value="CarbesteraseB"/>
</dbReference>
<dbReference type="InterPro" id="IPR050309">
    <property type="entry name" value="Type-B_Carboxylest/Lipase"/>
</dbReference>
<name>A0A9P4WGF1_9PLEO</name>
<sequence>MPGLASRMGAGDFEMSEDCLFLNVQSPANALNLPVLVWIHGGGYGAGIVSVQYRLGPFGFLASEEVARRGVANAGLLNQFFALQWVQAYINRFGGNVSMVTISGESARGGLVMLKGMAYGGSLGVALFHSAIAASPYLPRQYAYDVLSPTQTYQAFADHARCRIDSASQSLFDCLVSKDTATLQNASATVTAIKPYGAWASCRSQMGGGVNGRNLLVGNNANEGPLFTPPNITTEPSLRTWLHRTLPEFSDEDVDRALRYYPGSNASSCPQSYQIATNGIVGPSALDQSSLATGQQQHANVWPRFSDHLHACLLARVQNIYAELTFVCPSYWLAEAYSSQGRTAYKYQFSALPGTHASDLHAYFGPLGSVPYLGADLQRPL</sequence>
<dbReference type="PANTHER" id="PTHR11559">
    <property type="entry name" value="CARBOXYLESTERASE"/>
    <property type="match status" value="1"/>
</dbReference>
<dbReference type="Gene3D" id="3.40.50.1820">
    <property type="entry name" value="alpha/beta hydrolase"/>
    <property type="match status" value="1"/>
</dbReference>
<dbReference type="OrthoDB" id="408631at2759"/>